<dbReference type="AlphaFoldDB" id="A0A8I6TFQ4"/>
<dbReference type="OrthoDB" id="1872155at2759"/>
<comment type="similarity">
    <text evidence="1">Belongs to the TAF9 family. CENP-S/MHF1 subfamily.</text>
</comment>
<dbReference type="EnsemblMetazoa" id="XM_014397340.2">
    <property type="protein sequence ID" value="XP_014252826.1"/>
    <property type="gene ID" value="LOC106668504"/>
</dbReference>
<dbReference type="RefSeq" id="XP_014252826.1">
    <property type="nucleotide sequence ID" value="XM_014397340.2"/>
</dbReference>
<organism evidence="10 11">
    <name type="scientific">Cimex lectularius</name>
    <name type="common">Bed bug</name>
    <name type="synonym">Acanthia lectularia</name>
    <dbReference type="NCBI Taxonomy" id="79782"/>
    <lineage>
        <taxon>Eukaryota</taxon>
        <taxon>Metazoa</taxon>
        <taxon>Ecdysozoa</taxon>
        <taxon>Arthropoda</taxon>
        <taxon>Hexapoda</taxon>
        <taxon>Insecta</taxon>
        <taxon>Pterygota</taxon>
        <taxon>Neoptera</taxon>
        <taxon>Paraneoptera</taxon>
        <taxon>Hemiptera</taxon>
        <taxon>Heteroptera</taxon>
        <taxon>Panheteroptera</taxon>
        <taxon>Cimicomorpha</taxon>
        <taxon>Cimicidae</taxon>
        <taxon>Cimex</taxon>
    </lineage>
</organism>
<evidence type="ECO:0000256" key="6">
    <source>
        <dbReference type="ARBA" id="ARBA00022833"/>
    </source>
</evidence>
<evidence type="ECO:0000313" key="11">
    <source>
        <dbReference type="Proteomes" id="UP000494040"/>
    </source>
</evidence>
<dbReference type="Gene3D" id="2.20.25.240">
    <property type="match status" value="1"/>
</dbReference>
<evidence type="ECO:0000259" key="9">
    <source>
        <dbReference type="Pfam" id="PF04500"/>
    </source>
</evidence>
<dbReference type="PANTHER" id="PTHR22980">
    <property type="entry name" value="CORTISTATIN"/>
    <property type="match status" value="1"/>
</dbReference>
<dbReference type="Gene3D" id="1.10.20.10">
    <property type="entry name" value="Histone, subunit A"/>
    <property type="match status" value="1"/>
</dbReference>
<keyword evidence="8" id="KW-0234">DNA repair</keyword>
<evidence type="ECO:0000256" key="2">
    <source>
        <dbReference type="ARBA" id="ARBA00016400"/>
    </source>
</evidence>
<dbReference type="GO" id="GO:0071821">
    <property type="term" value="C:FANCM-MHF complex"/>
    <property type="evidence" value="ECO:0007669"/>
    <property type="project" value="InterPro"/>
</dbReference>
<dbReference type="Pfam" id="PF04500">
    <property type="entry name" value="FLYWCH"/>
    <property type="match status" value="1"/>
</dbReference>
<dbReference type="GO" id="GO:0006281">
    <property type="term" value="P:DNA repair"/>
    <property type="evidence" value="ECO:0007669"/>
    <property type="project" value="UniProtKB-KW"/>
</dbReference>
<dbReference type="InterPro" id="IPR029003">
    <property type="entry name" value="CENP-S/Mhf1"/>
</dbReference>
<dbReference type="InterPro" id="IPR009072">
    <property type="entry name" value="Histone-fold"/>
</dbReference>
<keyword evidence="5" id="KW-0863">Zinc-finger</keyword>
<keyword evidence="11" id="KW-1185">Reference proteome</keyword>
<dbReference type="Pfam" id="PF15630">
    <property type="entry name" value="CENP-S"/>
    <property type="match status" value="1"/>
</dbReference>
<keyword evidence="6" id="KW-0862">Zinc</keyword>
<evidence type="ECO:0000256" key="8">
    <source>
        <dbReference type="ARBA" id="ARBA00023204"/>
    </source>
</evidence>
<dbReference type="InterPro" id="IPR007588">
    <property type="entry name" value="Znf_FLYWCH"/>
</dbReference>
<dbReference type="PANTHER" id="PTHR22980:SF0">
    <property type="entry name" value="CENTROMERE PROTEIN S"/>
    <property type="match status" value="1"/>
</dbReference>
<protein>
    <recommendedName>
        <fullName evidence="2">Centromere protein S</fullName>
    </recommendedName>
</protein>
<dbReference type="Proteomes" id="UP000494040">
    <property type="component" value="Unassembled WGS sequence"/>
</dbReference>
<keyword evidence="4" id="KW-0227">DNA damage</keyword>
<dbReference type="GO" id="GO:0008270">
    <property type="term" value="F:zinc ion binding"/>
    <property type="evidence" value="ECO:0007669"/>
    <property type="project" value="UniProtKB-KW"/>
</dbReference>
<evidence type="ECO:0000256" key="3">
    <source>
        <dbReference type="ARBA" id="ARBA00022723"/>
    </source>
</evidence>
<dbReference type="GO" id="GO:0000712">
    <property type="term" value="P:resolution of meiotic recombination intermediates"/>
    <property type="evidence" value="ECO:0007669"/>
    <property type="project" value="TreeGrafter"/>
</dbReference>
<dbReference type="KEGG" id="clec:106668504"/>
<dbReference type="RefSeq" id="XP_014252825.1">
    <property type="nucleotide sequence ID" value="XM_014397339.2"/>
</dbReference>
<evidence type="ECO:0000256" key="7">
    <source>
        <dbReference type="ARBA" id="ARBA00023125"/>
    </source>
</evidence>
<dbReference type="GO" id="GO:0046982">
    <property type="term" value="F:protein heterodimerization activity"/>
    <property type="evidence" value="ECO:0007669"/>
    <property type="project" value="InterPro"/>
</dbReference>
<dbReference type="CDD" id="cd22919">
    <property type="entry name" value="HFD_CENP-S"/>
    <property type="match status" value="1"/>
</dbReference>
<keyword evidence="7" id="KW-0238">DNA-binding</keyword>
<reference evidence="10" key="1">
    <citation type="submission" date="2022-01" db="UniProtKB">
        <authorList>
            <consortium name="EnsemblMetazoa"/>
        </authorList>
    </citation>
    <scope>IDENTIFICATION</scope>
</reference>
<dbReference type="GO" id="GO:0031297">
    <property type="term" value="P:replication fork processing"/>
    <property type="evidence" value="ECO:0007669"/>
    <property type="project" value="TreeGrafter"/>
</dbReference>
<evidence type="ECO:0000313" key="10">
    <source>
        <dbReference type="EnsemblMetazoa" id="XP_014252826.1"/>
    </source>
</evidence>
<evidence type="ECO:0000256" key="4">
    <source>
        <dbReference type="ARBA" id="ARBA00022763"/>
    </source>
</evidence>
<evidence type="ECO:0000256" key="5">
    <source>
        <dbReference type="ARBA" id="ARBA00022771"/>
    </source>
</evidence>
<accession>A0A8I6TFQ4</accession>
<evidence type="ECO:0000256" key="1">
    <source>
        <dbReference type="ARBA" id="ARBA00006612"/>
    </source>
</evidence>
<keyword evidence="3" id="KW-0479">Metal-binding</keyword>
<proteinExistence type="inferred from homology"/>
<sequence length="255" mass="29192">MSEESPSPSFGLNKEFTFMMSQRGRRLVVVDDYKYCRSAMSKNGIRYACTKKLCRAYLFMAPDDKAILELTGTHHHPPHASLPLGNRKRALAAQPTSTDYSYCKEEKPKPSVERKILPKRNIVPPKRITYPAPDDRPKMKRMSVAENNVRLMTLMAINEACTDLSSDNSLFGKFTVSDDAKELMAEFIWKKMENYAEDVEAFANHAGRSVITTDDVKLLFRRNEPLLERFNDLETDTTVIKEEEISGDEIYTEFS</sequence>
<dbReference type="GO" id="GO:0003682">
    <property type="term" value="F:chromatin binding"/>
    <property type="evidence" value="ECO:0007669"/>
    <property type="project" value="TreeGrafter"/>
</dbReference>
<dbReference type="GO" id="GO:0003677">
    <property type="term" value="F:DNA binding"/>
    <property type="evidence" value="ECO:0007669"/>
    <property type="project" value="UniProtKB-KW"/>
</dbReference>
<dbReference type="EnsemblMetazoa" id="XM_014397339.2">
    <property type="protein sequence ID" value="XP_014252825.1"/>
    <property type="gene ID" value="LOC106668504"/>
</dbReference>
<dbReference type="SUPFAM" id="SSF47113">
    <property type="entry name" value="Histone-fold"/>
    <property type="match status" value="1"/>
</dbReference>
<feature type="domain" description="FLYWCH-type" evidence="9">
    <location>
        <begin position="18"/>
        <end position="76"/>
    </location>
</feature>
<name>A0A8I6TFQ4_CIMLE</name>
<dbReference type="GeneID" id="106668504"/>